<dbReference type="Ensembl" id="ENSCMMT00000018715.1">
    <property type="protein sequence ID" value="ENSCMMP00000017009.1"/>
    <property type="gene ID" value="ENSCMMG00000010779.1"/>
</dbReference>
<evidence type="ECO:0000313" key="8">
    <source>
        <dbReference type="Proteomes" id="UP000694556"/>
    </source>
</evidence>
<feature type="disulfide bond" evidence="4">
    <location>
        <begin position="282"/>
        <end position="292"/>
    </location>
</feature>
<evidence type="ECO:0000313" key="7">
    <source>
        <dbReference type="Ensembl" id="ENSCMMP00000017009.1"/>
    </source>
</evidence>
<keyword evidence="1 4" id="KW-0245">EGF-like domain</keyword>
<dbReference type="PANTHER" id="PTHR24046">
    <property type="entry name" value="SIGNAL PEPTIDE, CUB AND EGF-LIKE DOMAIN-CONTAINING"/>
    <property type="match status" value="1"/>
</dbReference>
<evidence type="ECO:0000256" key="1">
    <source>
        <dbReference type="ARBA" id="ARBA00022536"/>
    </source>
</evidence>
<keyword evidence="3 4" id="KW-1015">Disulfide bond</keyword>
<feature type="compositionally biased region" description="Low complexity" evidence="5">
    <location>
        <begin position="872"/>
        <end position="893"/>
    </location>
</feature>
<feature type="region of interest" description="Disordered" evidence="5">
    <location>
        <begin position="19"/>
        <end position="49"/>
    </location>
</feature>
<dbReference type="SMART" id="SM01411">
    <property type="entry name" value="Ephrin_rec_like"/>
    <property type="match status" value="2"/>
</dbReference>
<feature type="domain" description="EGF-like" evidence="6">
    <location>
        <begin position="278"/>
        <end position="316"/>
    </location>
</feature>
<evidence type="ECO:0000256" key="5">
    <source>
        <dbReference type="SAM" id="MobiDB-lite"/>
    </source>
</evidence>
<dbReference type="Gene3D" id="2.10.50.10">
    <property type="entry name" value="Tumor Necrosis Factor Receptor, subunit A, domain 2"/>
    <property type="match status" value="2"/>
</dbReference>
<dbReference type="PROSITE" id="PS01186">
    <property type="entry name" value="EGF_2"/>
    <property type="match status" value="1"/>
</dbReference>
<dbReference type="SUPFAM" id="SSF57196">
    <property type="entry name" value="EGF/Laminin"/>
    <property type="match status" value="2"/>
</dbReference>
<feature type="region of interest" description="Disordered" evidence="5">
    <location>
        <begin position="133"/>
        <end position="153"/>
    </location>
</feature>
<dbReference type="SMART" id="SM00179">
    <property type="entry name" value="EGF_CA"/>
    <property type="match status" value="2"/>
</dbReference>
<dbReference type="GO" id="GO:0009986">
    <property type="term" value="C:cell surface"/>
    <property type="evidence" value="ECO:0007669"/>
    <property type="project" value="TreeGrafter"/>
</dbReference>
<proteinExistence type="predicted"/>
<dbReference type="PANTHER" id="PTHR24046:SF2">
    <property type="entry name" value="SIGNAL PEPTIDE, CUB AND EGF-LIKE DOMAIN-CONTAINING PROTEIN 3"/>
    <property type="match status" value="1"/>
</dbReference>
<reference evidence="7" key="1">
    <citation type="submission" date="2018-09" db="EMBL/GenBank/DDBJ databases">
        <title>Common duck and Muscovy duck high density SNP chip.</title>
        <authorList>
            <person name="Vignal A."/>
            <person name="Thebault N."/>
            <person name="Warren W.C."/>
        </authorList>
    </citation>
    <scope>NUCLEOTIDE SEQUENCE [LARGE SCALE GENOMIC DNA]</scope>
</reference>
<sequence>MQSEALGAFARLSSFPISQRAGGRDVSPAQHSFPTFLSPPRRPAKSHQTLPLRARARHHRLRGRFGGAQGSPPSPEPRAVLERSCCKPKARALAPAGGRRACRRSRAETSFISVQVPRSCKFDVSAAINLMKPMKRGSNPPGWAHPRSRGRPALERCPAGVRRQLWQRPGAGRARAPALPAGQHPRVPAAVPRAWFGTFWVRRGCRSLEGEGHRCGGLQILWQQLDHAGRELGGRKGPRASQSIPVQPEHPSAAPPVWWGRTVPALSSPPCLFPPSPDIDECSFDRTCDHLCINTPGSFQCLCNKGYTLYGLTHCGDVDECSINRGGCKFGCINTPGSYQCTCPAGCKLHWNKKDCVGSVPPRATLTCNKMGKKDSCALTCASKARFQPESDSSYTVSCGTPVLRQGSQQRPANSSQQCLEAVVAPIKQKASFKIKDAKCHLHPRAKGKQDEAGKAGAQGGAAPCSDCQVAFVNLKCDSSKKGKGRRARNSSGKEVTRITLEFEAEIKPEETTASCNLHCLRQKVEKKLKSAIKALKKSINQERFLLRFAGMEYEVARKLSVAPERQESCGPGQQRLGTKCVSCSQGTYYHGQTEQCVPCPSGTYQEKEGQLSCDLCPRSDAFGPVGATNITGCTGQCPPGQHSADGFKPCQPCPRGSYQPEVGRALCFPCGGGLTTKHEGALSFQDCDTKGRSQTAPGGVTGGGPVGPCPLLSPLCFPLPQSSARPGTTTTPASTAAFAAPWAPTSPIFGRITASPAPATPPPTSTAPPPCPSAKTGSAGASWASTRATSSPPTTRGITPPTWSAPGTSTRPPSARSSSWCRRSSCPPRTSAGTSWSCGKTPRRPPSPPTRRARRTRGPSPSRPALASCGSTSKPARPTAPAASRSPTSPTTVSTGRAAGPGIASLPRPLPGDPKSARLGGQLSAWGGGWRFGAASPELVPRSGVAEDYEQLVEDIVRDGRLYASENHQEILKDKKLIKAFFDVLAHPQNYFKYTEKHKEMLPRSFIKLLRSKVSSFLRPYK</sequence>
<dbReference type="InterPro" id="IPR049883">
    <property type="entry name" value="NOTCH1_EGF-like"/>
</dbReference>
<feature type="region of interest" description="Disordered" evidence="5">
    <location>
        <begin position="750"/>
        <end position="920"/>
    </location>
</feature>
<dbReference type="FunFam" id="2.10.25.10:FF:000124">
    <property type="entry name" value="Signal peptide, CUB domain and EGF-like domain-containing 3"/>
    <property type="match status" value="1"/>
</dbReference>
<dbReference type="Pfam" id="PF07645">
    <property type="entry name" value="EGF_CA"/>
    <property type="match status" value="2"/>
</dbReference>
<dbReference type="Pfam" id="PF07699">
    <property type="entry name" value="Ephrin_rec_like"/>
    <property type="match status" value="2"/>
</dbReference>
<dbReference type="SUPFAM" id="SSF57184">
    <property type="entry name" value="Growth factor receptor domain"/>
    <property type="match status" value="1"/>
</dbReference>
<dbReference type="InterPro" id="IPR011641">
    <property type="entry name" value="Tyr-kin_ephrin_A/B_rcpt-like"/>
</dbReference>
<dbReference type="InterPro" id="IPR009030">
    <property type="entry name" value="Growth_fac_rcpt_cys_sf"/>
</dbReference>
<dbReference type="GO" id="GO:0005615">
    <property type="term" value="C:extracellular space"/>
    <property type="evidence" value="ECO:0007669"/>
    <property type="project" value="TreeGrafter"/>
</dbReference>
<reference evidence="7" key="2">
    <citation type="submission" date="2025-08" db="UniProtKB">
        <authorList>
            <consortium name="Ensembl"/>
        </authorList>
    </citation>
    <scope>IDENTIFICATION</scope>
</reference>
<protein>
    <submittedName>
        <fullName evidence="7">Signal peptide, CUB domain and EGF like domain containing 3</fullName>
    </submittedName>
</protein>
<dbReference type="PROSITE" id="PS50026">
    <property type="entry name" value="EGF_3"/>
    <property type="match status" value="1"/>
</dbReference>
<dbReference type="AlphaFoldDB" id="A0A8C3CBA7"/>
<keyword evidence="8" id="KW-1185">Reference proteome</keyword>
<dbReference type="PROSITE" id="PS01187">
    <property type="entry name" value="EGF_CA"/>
    <property type="match status" value="1"/>
</dbReference>
<evidence type="ECO:0000256" key="3">
    <source>
        <dbReference type="ARBA" id="ARBA00023157"/>
    </source>
</evidence>
<dbReference type="FunFam" id="2.10.50.10:FF:000006">
    <property type="entry name" value="Signal peptide, CUB domain and EGF like domain containing 3"/>
    <property type="match status" value="1"/>
</dbReference>
<dbReference type="Gene3D" id="2.10.25.10">
    <property type="entry name" value="Laminin"/>
    <property type="match status" value="2"/>
</dbReference>
<comment type="caution">
    <text evidence="4">Lacks conserved residue(s) required for the propagation of feature annotation.</text>
</comment>
<name>A0A8C3CBA7_CAIMO</name>
<dbReference type="PROSITE" id="PS00010">
    <property type="entry name" value="ASX_HYDROXYL"/>
    <property type="match status" value="1"/>
</dbReference>
<dbReference type="InterPro" id="IPR052071">
    <property type="entry name" value="SCUB_EGF-like_domain"/>
</dbReference>
<feature type="region of interest" description="Disordered" evidence="5">
    <location>
        <begin position="231"/>
        <end position="253"/>
    </location>
</feature>
<dbReference type="GO" id="GO:0007165">
    <property type="term" value="P:signal transduction"/>
    <property type="evidence" value="ECO:0007669"/>
    <property type="project" value="TreeGrafter"/>
</dbReference>
<feature type="compositionally biased region" description="Low complexity" evidence="5">
    <location>
        <begin position="809"/>
        <end position="833"/>
    </location>
</feature>
<keyword evidence="2" id="KW-0677">Repeat</keyword>
<dbReference type="FunFam" id="2.10.25.10:FF:000030">
    <property type="entry name" value="Signal peptide, CUB domain and EGF-like domain-containing 2"/>
    <property type="match status" value="1"/>
</dbReference>
<evidence type="ECO:0000259" key="6">
    <source>
        <dbReference type="PROSITE" id="PS50026"/>
    </source>
</evidence>
<dbReference type="SMART" id="SM00181">
    <property type="entry name" value="EGF"/>
    <property type="match status" value="2"/>
</dbReference>
<dbReference type="GO" id="GO:0005509">
    <property type="term" value="F:calcium ion binding"/>
    <property type="evidence" value="ECO:0007669"/>
    <property type="project" value="InterPro"/>
</dbReference>
<dbReference type="InterPro" id="IPR000742">
    <property type="entry name" value="EGF"/>
</dbReference>
<dbReference type="InterPro" id="IPR018097">
    <property type="entry name" value="EGF_Ca-bd_CS"/>
</dbReference>
<evidence type="ECO:0000256" key="4">
    <source>
        <dbReference type="PROSITE-ProRule" id="PRU00076"/>
    </source>
</evidence>
<dbReference type="InterPro" id="IPR000152">
    <property type="entry name" value="EGF-type_Asp/Asn_hydroxyl_site"/>
</dbReference>
<dbReference type="CDD" id="cd00054">
    <property type="entry name" value="EGF_CA"/>
    <property type="match status" value="2"/>
</dbReference>
<dbReference type="InterPro" id="IPR001881">
    <property type="entry name" value="EGF-like_Ca-bd_dom"/>
</dbReference>
<feature type="compositionally biased region" description="Pro residues" evidence="5">
    <location>
        <begin position="759"/>
        <end position="773"/>
    </location>
</feature>
<feature type="compositionally biased region" description="Low complexity" evidence="5">
    <location>
        <begin position="774"/>
        <end position="797"/>
    </location>
</feature>
<evidence type="ECO:0000256" key="2">
    <source>
        <dbReference type="ARBA" id="ARBA00022737"/>
    </source>
</evidence>
<dbReference type="Proteomes" id="UP000694556">
    <property type="component" value="Chromosome 27"/>
</dbReference>
<organism evidence="7 8">
    <name type="scientific">Cairina moschata</name>
    <name type="common">Muscovy duck</name>
    <dbReference type="NCBI Taxonomy" id="8855"/>
    <lineage>
        <taxon>Eukaryota</taxon>
        <taxon>Metazoa</taxon>
        <taxon>Chordata</taxon>
        <taxon>Craniata</taxon>
        <taxon>Vertebrata</taxon>
        <taxon>Euteleostomi</taxon>
        <taxon>Archelosauria</taxon>
        <taxon>Archosauria</taxon>
        <taxon>Dinosauria</taxon>
        <taxon>Saurischia</taxon>
        <taxon>Theropoda</taxon>
        <taxon>Coelurosauria</taxon>
        <taxon>Aves</taxon>
        <taxon>Neognathae</taxon>
        <taxon>Galloanserae</taxon>
        <taxon>Anseriformes</taxon>
        <taxon>Anatidae</taxon>
        <taxon>Anatinae</taxon>
        <taxon>Cairina</taxon>
    </lineage>
</organism>
<accession>A0A8C3CBA7</accession>
<reference evidence="7" key="3">
    <citation type="submission" date="2025-09" db="UniProtKB">
        <authorList>
            <consortium name="Ensembl"/>
        </authorList>
    </citation>
    <scope>IDENTIFICATION</scope>
</reference>